<evidence type="ECO:0000256" key="4">
    <source>
        <dbReference type="PROSITE-ProRule" id="PRU00409"/>
    </source>
</evidence>
<evidence type="ECO:0000256" key="3">
    <source>
        <dbReference type="ARBA" id="ARBA00022840"/>
    </source>
</evidence>
<evidence type="ECO:0000256" key="2">
    <source>
        <dbReference type="ARBA" id="ARBA00022741"/>
    </source>
</evidence>
<organism evidence="6 7">
    <name type="scientific">Pendulispora brunnea</name>
    <dbReference type="NCBI Taxonomy" id="2905690"/>
    <lineage>
        <taxon>Bacteria</taxon>
        <taxon>Pseudomonadati</taxon>
        <taxon>Myxococcota</taxon>
        <taxon>Myxococcia</taxon>
        <taxon>Myxococcales</taxon>
        <taxon>Sorangiineae</taxon>
        <taxon>Pendulisporaceae</taxon>
        <taxon>Pendulispora</taxon>
    </lineage>
</organism>
<evidence type="ECO:0000313" key="7">
    <source>
        <dbReference type="Proteomes" id="UP001379533"/>
    </source>
</evidence>
<protein>
    <submittedName>
        <fullName evidence="6">ATP-grasp domain-containing protein</fullName>
    </submittedName>
</protein>
<name>A0ABZ2K1K1_9BACT</name>
<keyword evidence="3 4" id="KW-0067">ATP-binding</keyword>
<reference evidence="6 7" key="1">
    <citation type="submission" date="2021-12" db="EMBL/GenBank/DDBJ databases">
        <title>Discovery of the Pendulisporaceae a myxobacterial family with distinct sporulation behavior and unique specialized metabolism.</title>
        <authorList>
            <person name="Garcia R."/>
            <person name="Popoff A."/>
            <person name="Bader C.D."/>
            <person name="Loehr J."/>
            <person name="Walesch S."/>
            <person name="Walt C."/>
            <person name="Boldt J."/>
            <person name="Bunk B."/>
            <person name="Haeckl F.J.F.P.J."/>
            <person name="Gunesch A.P."/>
            <person name="Birkelbach J."/>
            <person name="Nuebel U."/>
            <person name="Pietschmann T."/>
            <person name="Bach T."/>
            <person name="Mueller R."/>
        </authorList>
    </citation>
    <scope>NUCLEOTIDE SEQUENCE [LARGE SCALE GENOMIC DNA]</scope>
    <source>
        <strain evidence="6 7">MSr12523</strain>
    </source>
</reference>
<keyword evidence="1" id="KW-0436">Ligase</keyword>
<evidence type="ECO:0000313" key="6">
    <source>
        <dbReference type="EMBL" id="WXA92611.1"/>
    </source>
</evidence>
<dbReference type="PANTHER" id="PTHR43585">
    <property type="entry name" value="FUMIPYRROLE BIOSYNTHESIS PROTEIN C"/>
    <property type="match status" value="1"/>
</dbReference>
<dbReference type="InterPro" id="IPR052032">
    <property type="entry name" value="ATP-dep_AA_Ligase"/>
</dbReference>
<sequence length="413" mass="44680">MSNRSKVVIVDPYSSGYGLAPAFRAKNVDAVAVRTAFEIPESALDSWDPSHFVSILDGTMPEADLAAQVAEFEPLCILPGNESGVELAEALTARVLPHIGNVPELAAARRDKWQTALALHRNGIPVLHQVGTAKPEAVEAWIAEFGLQGQPLVLKPPKSAGTDNVHIVRAGQDWRPVFAQILGMINKMGLHNEQVLVQELAEGIEYAVDTYTAGGVHGLVSVCRYRKRAIDDRLGIYEAVDFLPPGAPRVDALYDYVRAALDAVGMRNGAAHVEVMDTPHGPRLIEVNARLSGGHQQRLTRLATGDSQIDRCVRHMVGEPLGGDGYNLNKHVTVAYLSAARSGTWRNAEEMKALSQLRTFHDIHLVYGTGDHVPRTVDVFTSIGQVVLASESAAAVAEDYAAVRACEARMDIV</sequence>
<keyword evidence="2 4" id="KW-0547">Nucleotide-binding</keyword>
<dbReference type="PROSITE" id="PS50975">
    <property type="entry name" value="ATP_GRASP"/>
    <property type="match status" value="1"/>
</dbReference>
<dbReference type="RefSeq" id="WP_394843215.1">
    <property type="nucleotide sequence ID" value="NZ_CP089982.1"/>
</dbReference>
<dbReference type="EMBL" id="CP089982">
    <property type="protein sequence ID" value="WXA92611.1"/>
    <property type="molecule type" value="Genomic_DNA"/>
</dbReference>
<dbReference type="Proteomes" id="UP001379533">
    <property type="component" value="Chromosome"/>
</dbReference>
<dbReference type="SUPFAM" id="SSF56059">
    <property type="entry name" value="Glutathione synthetase ATP-binding domain-like"/>
    <property type="match status" value="1"/>
</dbReference>
<dbReference type="Pfam" id="PF13535">
    <property type="entry name" value="ATP-grasp_4"/>
    <property type="match status" value="1"/>
</dbReference>
<evidence type="ECO:0000259" key="5">
    <source>
        <dbReference type="PROSITE" id="PS50975"/>
    </source>
</evidence>
<dbReference type="NCBIfam" id="NF005543">
    <property type="entry name" value="PRK07206.1"/>
    <property type="match status" value="1"/>
</dbReference>
<evidence type="ECO:0000256" key="1">
    <source>
        <dbReference type="ARBA" id="ARBA00022598"/>
    </source>
</evidence>
<accession>A0ABZ2K1K1</accession>
<proteinExistence type="predicted"/>
<gene>
    <name evidence="6" type="ORF">LZC95_39965</name>
</gene>
<dbReference type="PANTHER" id="PTHR43585:SF2">
    <property type="entry name" value="ATP-GRASP ENZYME FSQD"/>
    <property type="match status" value="1"/>
</dbReference>
<dbReference type="Gene3D" id="3.30.470.20">
    <property type="entry name" value="ATP-grasp fold, B domain"/>
    <property type="match status" value="1"/>
</dbReference>
<feature type="domain" description="ATP-grasp" evidence="5">
    <location>
        <begin position="116"/>
        <end position="317"/>
    </location>
</feature>
<keyword evidence="7" id="KW-1185">Reference proteome</keyword>
<dbReference type="InterPro" id="IPR011761">
    <property type="entry name" value="ATP-grasp"/>
</dbReference>